<dbReference type="InterPro" id="IPR006558">
    <property type="entry name" value="LamG-like"/>
</dbReference>
<dbReference type="PROSITE" id="PS50853">
    <property type="entry name" value="FN3"/>
    <property type="match status" value="1"/>
</dbReference>
<evidence type="ECO:0000256" key="11">
    <source>
        <dbReference type="SAM" id="SignalP"/>
    </source>
</evidence>
<dbReference type="CDD" id="cd00110">
    <property type="entry name" value="LamG"/>
    <property type="match status" value="2"/>
</dbReference>
<proteinExistence type="predicted"/>
<keyword evidence="9" id="KW-0119">Carbohydrate metabolism</keyword>
<dbReference type="Gene3D" id="2.60.40.10">
    <property type="entry name" value="Immunoglobulins"/>
    <property type="match status" value="2"/>
</dbReference>
<dbReference type="Gene3D" id="2.60.120.200">
    <property type="match status" value="2"/>
</dbReference>
<accession>A0ABR8QG20</accession>
<keyword evidence="5" id="KW-0106">Calcium</keyword>
<dbReference type="RefSeq" id="WP_191783906.1">
    <property type="nucleotide sequence ID" value="NZ_JACSQV010000011.1"/>
</dbReference>
<dbReference type="PANTHER" id="PTHR19277">
    <property type="entry name" value="PENTRAXIN"/>
    <property type="match status" value="1"/>
</dbReference>
<comment type="caution">
    <text evidence="13">The sequence shown here is derived from an EMBL/GenBank/DDBJ whole genome shotgun (WGS) entry which is preliminary data.</text>
</comment>
<keyword evidence="14" id="KW-1185">Reference proteome</keyword>
<keyword evidence="8" id="KW-0326">Glycosidase</keyword>
<reference evidence="13 14" key="1">
    <citation type="submission" date="2020-08" db="EMBL/GenBank/DDBJ databases">
        <title>A Genomic Blueprint of the Chicken Gut Microbiome.</title>
        <authorList>
            <person name="Gilroy R."/>
            <person name="Ravi A."/>
            <person name="Getino M."/>
            <person name="Pursley I."/>
            <person name="Horton D.L."/>
            <person name="Alikhan N.-F."/>
            <person name="Baker D."/>
            <person name="Gharbi K."/>
            <person name="Hall N."/>
            <person name="Watson M."/>
            <person name="Adriaenssens E.M."/>
            <person name="Foster-Nyarko E."/>
            <person name="Jarju S."/>
            <person name="Secka A."/>
            <person name="Antonio M."/>
            <person name="Oren A."/>
            <person name="Chaudhuri R."/>
            <person name="La Ragione R.M."/>
            <person name="Hildebrand F."/>
            <person name="Pallen M.J."/>
        </authorList>
    </citation>
    <scope>NUCLEOTIDE SEQUENCE [LARGE SCALE GENOMIC DNA]</scope>
    <source>
        <strain evidence="13 14">Sa3CUA2</strain>
    </source>
</reference>
<comment type="cofactor">
    <cofactor evidence="1">
        <name>Ca(2+)</name>
        <dbReference type="ChEBI" id="CHEBI:29108"/>
    </cofactor>
</comment>
<keyword evidence="6" id="KW-1015">Disulfide bond</keyword>
<keyword evidence="9" id="KW-0624">Polysaccharide degradation</keyword>
<feature type="domain" description="Fibronectin type-III" evidence="12">
    <location>
        <begin position="420"/>
        <end position="524"/>
    </location>
</feature>
<evidence type="ECO:0000256" key="8">
    <source>
        <dbReference type="ARBA" id="ARBA00023295"/>
    </source>
</evidence>
<organism evidence="13 14">
    <name type="scientific">Cellulomonas avistercoris</name>
    <dbReference type="NCBI Taxonomy" id="2762242"/>
    <lineage>
        <taxon>Bacteria</taxon>
        <taxon>Bacillati</taxon>
        <taxon>Actinomycetota</taxon>
        <taxon>Actinomycetes</taxon>
        <taxon>Micrococcales</taxon>
        <taxon>Cellulomonadaceae</taxon>
        <taxon>Cellulomonas</taxon>
    </lineage>
</organism>
<dbReference type="InterPro" id="IPR013783">
    <property type="entry name" value="Ig-like_fold"/>
</dbReference>
<dbReference type="InterPro" id="IPR036116">
    <property type="entry name" value="FN3_sf"/>
</dbReference>
<feature type="compositionally biased region" description="Low complexity" evidence="10">
    <location>
        <begin position="1080"/>
        <end position="1091"/>
    </location>
</feature>
<feature type="region of interest" description="Disordered" evidence="10">
    <location>
        <begin position="1080"/>
        <end position="1105"/>
    </location>
</feature>
<evidence type="ECO:0000256" key="1">
    <source>
        <dbReference type="ARBA" id="ARBA00001913"/>
    </source>
</evidence>
<dbReference type="InterPro" id="IPR051360">
    <property type="entry name" value="Neuronal_Pentraxin_Related"/>
</dbReference>
<evidence type="ECO:0000256" key="6">
    <source>
        <dbReference type="ARBA" id="ARBA00023157"/>
    </source>
</evidence>
<dbReference type="SMART" id="SM00060">
    <property type="entry name" value="FN3"/>
    <property type="match status" value="2"/>
</dbReference>
<protein>
    <submittedName>
        <fullName evidence="13">LamG domain-containing protein</fullName>
    </submittedName>
</protein>
<sequence length="1127" mass="115398">MRYPISLTSAAVLGLALGIALSTPAHAVDVPGGFTADDLPTWQTNGTVRTLTPSAAGLVVAGGSFTTLRPPGTSEGDPTSVQRSGLAVLDAATGSPTSCAPAVRNGTQAGTVHAAVTAPDGRTVYIGGSFSSVAGISRGNVAAIDLPTCTVVGSFTASASGPVYALTATTSRLYLGGLFNTVNGQLRPRLAAVTTASGAVLAFSPAPAEEVLALNVDPANGNVLVGGRFSEIAGQESHALAVLDPDGALVRGYPKGFIPWSAGSGQRNGTSVIKSITVDQDGFYVGAEGTGTGVWDGRAAFSWDTYEQRWRDRCLGATQAAVPYKGILYAASHSHDCSTEDLFEDGQRHYFSAQSTTDKKWINWSPDGNDGIGEGIGPRAMTIATKGGKDYLWTGGEFTSINSSPQRGLTRFTTGPDVSAPTIPGAAVVQSYDPTTNVVSWRSSIDKDDSRIIYDVYRNNGATPIGTVSGTSTYWDRTQLQYVDTGVVAGQSYSYRVTARDESGNTSSKSGARSGVVAATAVPYASRVVADGARIYFRGDEPSGVYAASLGNGNRGGYYAGTAGRDAPGATGDGSAALTFTGENTSFLHTESRETGPLQYTVEAWVSTTSTSGGKIIGFGDRAWTNNRNRTSGNYDRHVYLRNDGRVVFGVWTGSATTLTSPTAINDGAWHHVVATQGPGGMTLFVDGSRVGRNTNASAQEYTGFWRVGGDILSGWPNRPSSDFLAGSIDEVAVYDTPLTPQQVAAHYTATGRTVAGAIPVPTDAYGAEVHGDGPGAYWRLGEQSGAVAYDSSGNAETAGVTGAVTWGVPGAVQGTTDTGTTFAGTAGAGVAATSALTSPTRWSSEVWFRTTSTTGGKLIGFGSSQTGTSSNHDKHLYMTNDGRLVAGVYTGSTQVATSTAAYNDGTWHHAVVTQGDSGLQLYVDGSVVASNPVTTNQAYAGFWRLGGDTVSGWPSAPTSGWFAGDLDEAAVYPRALTATEVASHWSLGSGVTGADTTPPTAVGALTATADGTSVDLTWTAATDDTAVTAYDIHRTAGPGAPIGAATLVATVTGTTWTDTGLAPGTHHYQVVARDAAGNTGPAAAADADVPGPVPVPVPDTAPPTAVGALTATADGTSVDLTWTAAT</sequence>
<feature type="compositionally biased region" description="Pro residues" evidence="10">
    <location>
        <begin position="1092"/>
        <end position="1102"/>
    </location>
</feature>
<keyword evidence="7" id="KW-0966">Cell projection</keyword>
<evidence type="ECO:0000256" key="10">
    <source>
        <dbReference type="SAM" id="MobiDB-lite"/>
    </source>
</evidence>
<evidence type="ECO:0000256" key="5">
    <source>
        <dbReference type="ARBA" id="ARBA00022837"/>
    </source>
</evidence>
<keyword evidence="8" id="KW-0378">Hydrolase</keyword>
<evidence type="ECO:0000256" key="2">
    <source>
        <dbReference type="ARBA" id="ARBA00004316"/>
    </source>
</evidence>
<keyword evidence="4 11" id="KW-0732">Signal</keyword>
<dbReference type="SMART" id="SM00282">
    <property type="entry name" value="LamG"/>
    <property type="match status" value="2"/>
</dbReference>
<dbReference type="EMBL" id="JACSQV010000011">
    <property type="protein sequence ID" value="MBD7919254.1"/>
    <property type="molecule type" value="Genomic_DNA"/>
</dbReference>
<dbReference type="Proteomes" id="UP000604241">
    <property type="component" value="Unassembled WGS sequence"/>
</dbReference>
<evidence type="ECO:0000256" key="4">
    <source>
        <dbReference type="ARBA" id="ARBA00022729"/>
    </source>
</evidence>
<dbReference type="SUPFAM" id="SSF49899">
    <property type="entry name" value="Concanavalin A-like lectins/glucanases"/>
    <property type="match status" value="2"/>
</dbReference>
<dbReference type="Pfam" id="PF13385">
    <property type="entry name" value="Laminin_G_3"/>
    <property type="match status" value="2"/>
</dbReference>
<feature type="chain" id="PRO_5045361740" evidence="11">
    <location>
        <begin position="28"/>
        <end position="1127"/>
    </location>
</feature>
<evidence type="ECO:0000259" key="12">
    <source>
        <dbReference type="PROSITE" id="PS50853"/>
    </source>
</evidence>
<evidence type="ECO:0000313" key="13">
    <source>
        <dbReference type="EMBL" id="MBD7919254.1"/>
    </source>
</evidence>
<dbReference type="SUPFAM" id="SSF49265">
    <property type="entry name" value="Fibronectin type III"/>
    <property type="match status" value="2"/>
</dbReference>
<dbReference type="SUPFAM" id="SSF50998">
    <property type="entry name" value="Quinoprotein alcohol dehydrogenase-like"/>
    <property type="match status" value="1"/>
</dbReference>
<name>A0ABR8QG20_9CELL</name>
<dbReference type="InterPro" id="IPR013320">
    <property type="entry name" value="ConA-like_dom_sf"/>
</dbReference>
<dbReference type="PANTHER" id="PTHR19277:SF125">
    <property type="entry name" value="B6"/>
    <property type="match status" value="1"/>
</dbReference>
<keyword evidence="3" id="KW-0479">Metal-binding</keyword>
<dbReference type="SMART" id="SM00560">
    <property type="entry name" value="LamGL"/>
    <property type="match status" value="1"/>
</dbReference>
<evidence type="ECO:0000256" key="3">
    <source>
        <dbReference type="ARBA" id="ARBA00022723"/>
    </source>
</evidence>
<evidence type="ECO:0000313" key="14">
    <source>
        <dbReference type="Proteomes" id="UP000604241"/>
    </source>
</evidence>
<feature type="non-terminal residue" evidence="13">
    <location>
        <position position="1127"/>
    </location>
</feature>
<feature type="signal peptide" evidence="11">
    <location>
        <begin position="1"/>
        <end position="27"/>
    </location>
</feature>
<evidence type="ECO:0000256" key="9">
    <source>
        <dbReference type="ARBA" id="ARBA00023326"/>
    </source>
</evidence>
<dbReference type="InterPro" id="IPR003961">
    <property type="entry name" value="FN3_dom"/>
</dbReference>
<dbReference type="InterPro" id="IPR011047">
    <property type="entry name" value="Quinoprotein_ADH-like_sf"/>
</dbReference>
<comment type="subcellular location">
    <subcellularLocation>
        <location evidence="2">Cell projection</location>
    </subcellularLocation>
</comment>
<dbReference type="InterPro" id="IPR001791">
    <property type="entry name" value="Laminin_G"/>
</dbReference>
<gene>
    <name evidence="13" type="ORF">H9657_13335</name>
</gene>
<evidence type="ECO:0000256" key="7">
    <source>
        <dbReference type="ARBA" id="ARBA00023273"/>
    </source>
</evidence>